<comment type="caution">
    <text evidence="1">The sequence shown here is derived from an EMBL/GenBank/DDBJ whole genome shotgun (WGS) entry which is preliminary data.</text>
</comment>
<organism evidence="1 2">
    <name type="scientific">Phytophthora cactorum</name>
    <dbReference type="NCBI Taxonomy" id="29920"/>
    <lineage>
        <taxon>Eukaryota</taxon>
        <taxon>Sar</taxon>
        <taxon>Stramenopiles</taxon>
        <taxon>Oomycota</taxon>
        <taxon>Peronosporomycetes</taxon>
        <taxon>Peronosporales</taxon>
        <taxon>Peronosporaceae</taxon>
        <taxon>Phytophthora</taxon>
    </lineage>
</organism>
<name>A0A8T1V0A0_9STRA</name>
<evidence type="ECO:0000313" key="2">
    <source>
        <dbReference type="Proteomes" id="UP000688947"/>
    </source>
</evidence>
<sequence>GDCQPFRRRCSLQGRVGVAGKSRLDLQVTIKQVFRLSVQVRSSWRTARWQREDGYLPGELAVL</sequence>
<dbReference type="Proteomes" id="UP000688947">
    <property type="component" value="Unassembled WGS sequence"/>
</dbReference>
<accession>A0A8T1V0A0</accession>
<dbReference type="AlphaFoldDB" id="A0A8T1V0A0"/>
<proteinExistence type="predicted"/>
<reference evidence="1" key="1">
    <citation type="submission" date="2021-01" db="EMBL/GenBank/DDBJ databases">
        <title>Phytophthora aleatoria, a newly-described species from Pinus radiata is distinct from Phytophthora cactorum isolates based on comparative genomics.</title>
        <authorList>
            <person name="Mcdougal R."/>
            <person name="Panda P."/>
            <person name="Williams N."/>
            <person name="Studholme D.J."/>
        </authorList>
    </citation>
    <scope>NUCLEOTIDE SEQUENCE</scope>
    <source>
        <strain evidence="1">NZFS 3830</strain>
    </source>
</reference>
<dbReference type="EMBL" id="JAENGZ010000043">
    <property type="protein sequence ID" value="KAG6971946.1"/>
    <property type="molecule type" value="Genomic_DNA"/>
</dbReference>
<gene>
    <name evidence="1" type="ORF">JG687_00001720</name>
</gene>
<evidence type="ECO:0000313" key="1">
    <source>
        <dbReference type="EMBL" id="KAG6971946.1"/>
    </source>
</evidence>
<feature type="non-terminal residue" evidence="1">
    <location>
        <position position="1"/>
    </location>
</feature>
<protein>
    <submittedName>
        <fullName evidence="1">Uncharacterized protein</fullName>
    </submittedName>
</protein>